<dbReference type="SUPFAM" id="SSF50494">
    <property type="entry name" value="Trypsin-like serine proteases"/>
    <property type="match status" value="3"/>
</dbReference>
<keyword evidence="2" id="KW-0964">Secreted</keyword>
<comment type="subcellular location">
    <subcellularLocation>
        <location evidence="1">Secreted</location>
    </subcellularLocation>
</comment>
<keyword evidence="6 10" id="KW-0720">Serine protease</keyword>
<dbReference type="PRINTS" id="PR00722">
    <property type="entry name" value="CHYMOTRYPSIN"/>
</dbReference>
<dbReference type="OrthoDB" id="8114044at2759"/>
<feature type="domain" description="Peptidase S1" evidence="11">
    <location>
        <begin position="698"/>
        <end position="955"/>
    </location>
</feature>
<keyword evidence="3 10" id="KW-0645">Protease</keyword>
<keyword evidence="8" id="KW-0325">Glycoprotein</keyword>
<dbReference type="InterPro" id="IPR022700">
    <property type="entry name" value="CLIP"/>
</dbReference>
<dbReference type="InterPro" id="IPR018114">
    <property type="entry name" value="TRYPSIN_HIS"/>
</dbReference>
<dbReference type="InterPro" id="IPR043504">
    <property type="entry name" value="Peptidase_S1_PA_chymotrypsin"/>
</dbReference>
<evidence type="ECO:0000259" key="11">
    <source>
        <dbReference type="PROSITE" id="PS50240"/>
    </source>
</evidence>
<dbReference type="InterPro" id="IPR001254">
    <property type="entry name" value="Trypsin_dom"/>
</dbReference>
<dbReference type="SMART" id="SM00020">
    <property type="entry name" value="Tryp_SPc"/>
    <property type="match status" value="3"/>
</dbReference>
<protein>
    <submittedName>
        <fullName evidence="13">Serine protease easter-like</fullName>
    </submittedName>
</protein>
<feature type="domain" description="Peptidase S1" evidence="11">
    <location>
        <begin position="80"/>
        <end position="327"/>
    </location>
</feature>
<dbReference type="InterPro" id="IPR001314">
    <property type="entry name" value="Peptidase_S1A"/>
</dbReference>
<feature type="domain" description="Clip" evidence="12">
    <location>
        <begin position="646"/>
        <end position="728"/>
    </location>
</feature>
<dbReference type="GO" id="GO:0006508">
    <property type="term" value="P:proteolysis"/>
    <property type="evidence" value="ECO:0007669"/>
    <property type="project" value="UniProtKB-KW"/>
</dbReference>
<keyword evidence="14" id="KW-1185">Reference proteome</keyword>
<dbReference type="AlphaFoldDB" id="A0A482W258"/>
<reference evidence="13 14" key="1">
    <citation type="submission" date="2017-03" db="EMBL/GenBank/DDBJ databases">
        <title>Genome of the blue death feigning beetle - Asbolus verrucosus.</title>
        <authorList>
            <person name="Rider S.D."/>
        </authorList>
    </citation>
    <scope>NUCLEOTIDE SEQUENCE [LARGE SCALE GENOMIC DNA]</scope>
    <source>
        <strain evidence="13">Butters</strain>
        <tissue evidence="13">Head and leg muscle</tissue>
    </source>
</reference>
<evidence type="ECO:0000256" key="5">
    <source>
        <dbReference type="ARBA" id="ARBA00022801"/>
    </source>
</evidence>
<dbReference type="FunFam" id="2.40.10.10:FF:000084">
    <property type="entry name" value="Serine protease easter"/>
    <property type="match status" value="1"/>
</dbReference>
<evidence type="ECO:0000313" key="14">
    <source>
        <dbReference type="Proteomes" id="UP000292052"/>
    </source>
</evidence>
<keyword evidence="5 10" id="KW-0378">Hydrolase</keyword>
<gene>
    <name evidence="13" type="ORF">BDFB_007401</name>
</gene>
<proteinExistence type="inferred from homology"/>
<comment type="similarity">
    <text evidence="9">Belongs to the peptidase S1 family. CLIP subfamily.</text>
</comment>
<evidence type="ECO:0000256" key="1">
    <source>
        <dbReference type="ARBA" id="ARBA00004613"/>
    </source>
</evidence>
<dbReference type="STRING" id="1661398.A0A482W258"/>
<dbReference type="Proteomes" id="UP000292052">
    <property type="component" value="Unassembled WGS sequence"/>
</dbReference>
<evidence type="ECO:0000256" key="10">
    <source>
        <dbReference type="RuleBase" id="RU363034"/>
    </source>
</evidence>
<dbReference type="GO" id="GO:0005576">
    <property type="term" value="C:extracellular region"/>
    <property type="evidence" value="ECO:0007669"/>
    <property type="project" value="UniProtKB-SubCell"/>
</dbReference>
<evidence type="ECO:0000256" key="6">
    <source>
        <dbReference type="ARBA" id="ARBA00022825"/>
    </source>
</evidence>
<dbReference type="PROSITE" id="PS51888">
    <property type="entry name" value="CLIP"/>
    <property type="match status" value="3"/>
</dbReference>
<sequence length="955" mass="106398">MVYNCETPNNDTGYCMPLTNCTKLMNQLENHDARDFLKKSHCGPKNENPSNPYLLSSIQVKEDPMPKSCGYQRVAIRGRILGGKKAALGEFPWMARLIHKHPDSERKTFGCAGFLIAAKYVLTAAHCLESENVPILGPIYEVQFGEHNTETKIDCNSKNTVCADKPQVIRIKKNIVHPHYSVTSTNHHNDIGLIHLKKSAKFTNYVSPICLLDKVDFEPFEYWISGWESFSSIKMKVSLPPYPHSNCTEKYSHINIQINNKQLCAGGIKNKDSCTGDSGGPLMLVKNGNHWFAAGVVSYGLGCGKEGWPGVYSNITSYFDWIQILTECTTPEAKTGYCVEIYKCLSLLSLHNMSVINTFKCGPSNENRKHPKVCCETDFLQLTTNPPPQPKNPLPASCGVQNVSTSSRILGGESSLPGEFPWMVRLLRKNSMDTITFSCTGALISARVVLTTAHCLVAPNLEYLGSLYVITLGEHETECGFGNNKCLQHKQTAMVSETIAHPDYNNTDKSHDNDIGLIILKQDVELSDFIAPICLLEEGYETSEYVISGWGKTESSLYKIRQQEQFTKSNNCRKYKYSQVKNCIATVLLATMLRQIRYYQNKGNNAPDLCWRSQGARFVSRRFRGTFNGTKARKTMVRSWFELRSSCTTPNGETARCVSIHSCPILYDAVTTQNRQQILFLRESQCGYGSDPLEGDRILDGQVTSLTEFPWMALLQYRKKNGNLVFSCGGSLISSRYVLTAAHCVKGQILTKIGPLVNVRLGEYNTETEKDCSNQLGFEMCNDKPFDSAIDKITVHPNHNEGSVDRYHDIALIKLKRQAPTTDFIKPICLPTKSERSNVGDKLVVAGWGRTEYASSSPVKLKLWVPIVASSQCSTRFRTAGVSLGSRQLCAGGERGRDSCNGDSGGPLMSTTKNDSAQWYIEGVVSFGAKCGTEGWPGIYTRVSEYVDWIRNNVD</sequence>
<evidence type="ECO:0000259" key="12">
    <source>
        <dbReference type="PROSITE" id="PS51888"/>
    </source>
</evidence>
<organism evidence="13 14">
    <name type="scientific">Asbolus verrucosus</name>
    <name type="common">Desert ironclad beetle</name>
    <dbReference type="NCBI Taxonomy" id="1661398"/>
    <lineage>
        <taxon>Eukaryota</taxon>
        <taxon>Metazoa</taxon>
        <taxon>Ecdysozoa</taxon>
        <taxon>Arthropoda</taxon>
        <taxon>Hexapoda</taxon>
        <taxon>Insecta</taxon>
        <taxon>Pterygota</taxon>
        <taxon>Neoptera</taxon>
        <taxon>Endopterygota</taxon>
        <taxon>Coleoptera</taxon>
        <taxon>Polyphaga</taxon>
        <taxon>Cucujiformia</taxon>
        <taxon>Tenebrionidae</taxon>
        <taxon>Pimeliinae</taxon>
        <taxon>Asbolus</taxon>
    </lineage>
</organism>
<dbReference type="InterPro" id="IPR033116">
    <property type="entry name" value="TRYPSIN_SER"/>
</dbReference>
<dbReference type="SMART" id="SM00680">
    <property type="entry name" value="CLIP"/>
    <property type="match status" value="3"/>
</dbReference>
<feature type="domain" description="Clip" evidence="12">
    <location>
        <begin position="4"/>
        <end position="56"/>
    </location>
</feature>
<feature type="domain" description="Peptidase S1" evidence="11">
    <location>
        <begin position="409"/>
        <end position="681"/>
    </location>
</feature>
<dbReference type="FunFam" id="2.40.10.10:FF:000054">
    <property type="entry name" value="Complement C1r subcomponent"/>
    <property type="match status" value="1"/>
</dbReference>
<dbReference type="InterPro" id="IPR038565">
    <property type="entry name" value="CLIP_sf"/>
</dbReference>
<evidence type="ECO:0000256" key="4">
    <source>
        <dbReference type="ARBA" id="ARBA00022729"/>
    </source>
</evidence>
<dbReference type="PANTHER" id="PTHR24256">
    <property type="entry name" value="TRYPTASE-RELATED"/>
    <property type="match status" value="1"/>
</dbReference>
<feature type="non-terminal residue" evidence="13">
    <location>
        <position position="955"/>
    </location>
</feature>
<evidence type="ECO:0000256" key="7">
    <source>
        <dbReference type="ARBA" id="ARBA00023157"/>
    </source>
</evidence>
<comment type="caution">
    <text evidence="13">The sequence shown here is derived from an EMBL/GenBank/DDBJ whole genome shotgun (WGS) entry which is preliminary data.</text>
</comment>
<accession>A0A482W258</accession>
<keyword evidence="7" id="KW-1015">Disulfide bond</keyword>
<evidence type="ECO:0000313" key="13">
    <source>
        <dbReference type="EMBL" id="RZC38819.1"/>
    </source>
</evidence>
<feature type="domain" description="Clip" evidence="12">
    <location>
        <begin position="327"/>
        <end position="375"/>
    </location>
</feature>
<dbReference type="Pfam" id="PF00089">
    <property type="entry name" value="Trypsin"/>
    <property type="match status" value="3"/>
</dbReference>
<dbReference type="InterPro" id="IPR009003">
    <property type="entry name" value="Peptidase_S1_PA"/>
</dbReference>
<evidence type="ECO:0000256" key="8">
    <source>
        <dbReference type="ARBA" id="ARBA00023180"/>
    </source>
</evidence>
<dbReference type="Gene3D" id="3.30.1640.30">
    <property type="match status" value="3"/>
</dbReference>
<dbReference type="FunFam" id="2.40.10.10:FF:000028">
    <property type="entry name" value="Serine protease easter"/>
    <property type="match status" value="3"/>
</dbReference>
<evidence type="ECO:0000256" key="2">
    <source>
        <dbReference type="ARBA" id="ARBA00022525"/>
    </source>
</evidence>
<evidence type="ECO:0000256" key="3">
    <source>
        <dbReference type="ARBA" id="ARBA00022670"/>
    </source>
</evidence>
<evidence type="ECO:0000256" key="9">
    <source>
        <dbReference type="ARBA" id="ARBA00024195"/>
    </source>
</evidence>
<dbReference type="Gene3D" id="2.40.10.10">
    <property type="entry name" value="Trypsin-like serine proteases"/>
    <property type="match status" value="5"/>
</dbReference>
<dbReference type="PROSITE" id="PS00135">
    <property type="entry name" value="TRYPSIN_SER"/>
    <property type="match status" value="2"/>
</dbReference>
<dbReference type="InterPro" id="IPR051487">
    <property type="entry name" value="Ser/Thr_Proteases_Immune/Dev"/>
</dbReference>
<dbReference type="GO" id="GO:0004252">
    <property type="term" value="F:serine-type endopeptidase activity"/>
    <property type="evidence" value="ECO:0007669"/>
    <property type="project" value="InterPro"/>
</dbReference>
<dbReference type="EMBL" id="QDEB01039883">
    <property type="protein sequence ID" value="RZC38819.1"/>
    <property type="molecule type" value="Genomic_DNA"/>
</dbReference>
<name>A0A482W258_ASBVE</name>
<keyword evidence="4" id="KW-0732">Signal</keyword>
<dbReference type="PROSITE" id="PS50240">
    <property type="entry name" value="TRYPSIN_DOM"/>
    <property type="match status" value="3"/>
</dbReference>
<dbReference type="PROSITE" id="PS00134">
    <property type="entry name" value="TRYPSIN_HIS"/>
    <property type="match status" value="2"/>
</dbReference>
<dbReference type="CDD" id="cd00190">
    <property type="entry name" value="Tryp_SPc"/>
    <property type="match status" value="2"/>
</dbReference>
<dbReference type="Pfam" id="PF12032">
    <property type="entry name" value="CLIP"/>
    <property type="match status" value="3"/>
</dbReference>